<organism evidence="1 2">
    <name type="scientific">Paraclostridium sordellii</name>
    <name type="common">Clostridium sordellii</name>
    <dbReference type="NCBI Taxonomy" id="1505"/>
    <lineage>
        <taxon>Bacteria</taxon>
        <taxon>Bacillati</taxon>
        <taxon>Bacillota</taxon>
        <taxon>Clostridia</taxon>
        <taxon>Peptostreptococcales</taxon>
        <taxon>Peptostreptococcaceae</taxon>
        <taxon>Paraclostridium</taxon>
    </lineage>
</organism>
<accession>A0A0C7R6F7</accession>
<proteinExistence type="predicted"/>
<keyword evidence="1" id="KW-0418">Kinase</keyword>
<protein>
    <submittedName>
        <fullName evidence="1">Serine/threonine-protein kinase-like domain</fullName>
    </submittedName>
</protein>
<sequence length="67" mass="7813">MVRILLDEVEINLKEKEDFSWLKNYEKVFCVFDQQDSGNICFGVDDGKNKKFIKYAGAKTINYKGDL</sequence>
<evidence type="ECO:0000313" key="2">
    <source>
        <dbReference type="Proteomes" id="UP000049127"/>
    </source>
</evidence>
<keyword evidence="1" id="KW-0808">Transferase</keyword>
<name>A0A0C7R6F7_PARSO</name>
<dbReference type="AlphaFoldDB" id="A0A0C7R6F7"/>
<dbReference type="EMBL" id="CEKZ01000003">
    <property type="protein sequence ID" value="CEQ04490.1"/>
    <property type="molecule type" value="Genomic_DNA"/>
</dbReference>
<reference evidence="1 2" key="1">
    <citation type="submission" date="2015-01" db="EMBL/GenBank/DDBJ databases">
        <authorList>
            <person name="Aslett A.Martin."/>
            <person name="De Silva Nishadi"/>
        </authorList>
    </citation>
    <scope>NUCLEOTIDE SEQUENCE [LARGE SCALE GENOMIC DNA]</scope>
    <source>
        <strain evidence="1 2">R28058</strain>
    </source>
</reference>
<dbReference type="GO" id="GO:0016301">
    <property type="term" value="F:kinase activity"/>
    <property type="evidence" value="ECO:0007669"/>
    <property type="project" value="UniProtKB-KW"/>
</dbReference>
<dbReference type="Proteomes" id="UP000049127">
    <property type="component" value="Unassembled WGS sequence"/>
</dbReference>
<gene>
    <name evidence="1" type="ORF">R28058_22231</name>
</gene>
<evidence type="ECO:0000313" key="1">
    <source>
        <dbReference type="EMBL" id="CEQ04490.1"/>
    </source>
</evidence>
<dbReference type="RefSeq" id="WP_261290992.1">
    <property type="nucleotide sequence ID" value="NZ_CDNI01000003.1"/>
</dbReference>